<dbReference type="Gene3D" id="2.40.128.520">
    <property type="match status" value="1"/>
</dbReference>
<evidence type="ECO:0000313" key="2">
    <source>
        <dbReference type="EMBL" id="VAX17324.1"/>
    </source>
</evidence>
<evidence type="ECO:0000259" key="1">
    <source>
        <dbReference type="Pfam" id="PF09917"/>
    </source>
</evidence>
<dbReference type="EMBL" id="UOGD01000075">
    <property type="protein sequence ID" value="VAX17324.1"/>
    <property type="molecule type" value="Genomic_DNA"/>
</dbReference>
<feature type="non-terminal residue" evidence="2">
    <location>
        <position position="1"/>
    </location>
</feature>
<feature type="domain" description="DUF2147" evidence="1">
    <location>
        <begin position="1"/>
        <end position="39"/>
    </location>
</feature>
<dbReference type="AlphaFoldDB" id="A0A3B1BZY0"/>
<name>A0A3B1BZY0_9ZZZZ</name>
<organism evidence="2">
    <name type="scientific">hydrothermal vent metagenome</name>
    <dbReference type="NCBI Taxonomy" id="652676"/>
    <lineage>
        <taxon>unclassified sequences</taxon>
        <taxon>metagenomes</taxon>
        <taxon>ecological metagenomes</taxon>
    </lineage>
</organism>
<dbReference type="Pfam" id="PF09917">
    <property type="entry name" value="DUF2147"/>
    <property type="match status" value="1"/>
</dbReference>
<protein>
    <recommendedName>
        <fullName evidence="1">DUF2147 domain-containing protein</fullName>
    </recommendedName>
</protein>
<accession>A0A3B1BZY0</accession>
<dbReference type="InterPro" id="IPR019223">
    <property type="entry name" value="DUF2147"/>
</dbReference>
<gene>
    <name evidence="2" type="ORF">MNBD_IGNAVI01-134</name>
</gene>
<proteinExistence type="predicted"/>
<sequence>EILDPKKGKVYDCKLWVENGKLQVRGYVLFFHRTQEWLRYDGDI</sequence>
<reference evidence="2" key="1">
    <citation type="submission" date="2018-06" db="EMBL/GenBank/DDBJ databases">
        <authorList>
            <person name="Zhirakovskaya E."/>
        </authorList>
    </citation>
    <scope>NUCLEOTIDE SEQUENCE</scope>
</reference>